<protein>
    <submittedName>
        <fullName evidence="1">Uncharacterized protein</fullName>
    </submittedName>
</protein>
<keyword evidence="2" id="KW-1185">Reference proteome</keyword>
<comment type="caution">
    <text evidence="1">The sequence shown here is derived from an EMBL/GenBank/DDBJ whole genome shotgun (WGS) entry which is preliminary data.</text>
</comment>
<dbReference type="InterPro" id="IPR043128">
    <property type="entry name" value="Rev_trsase/Diguanyl_cyclase"/>
</dbReference>
<dbReference type="Gene3D" id="3.30.70.270">
    <property type="match status" value="1"/>
</dbReference>
<dbReference type="Proteomes" id="UP001187531">
    <property type="component" value="Unassembled WGS sequence"/>
</dbReference>
<dbReference type="InterPro" id="IPR043502">
    <property type="entry name" value="DNA/RNA_pol_sf"/>
</dbReference>
<organism evidence="1 2">
    <name type="scientific">Artemia franciscana</name>
    <name type="common">Brine shrimp</name>
    <name type="synonym">Artemia sanfranciscana</name>
    <dbReference type="NCBI Taxonomy" id="6661"/>
    <lineage>
        <taxon>Eukaryota</taxon>
        <taxon>Metazoa</taxon>
        <taxon>Ecdysozoa</taxon>
        <taxon>Arthropoda</taxon>
        <taxon>Crustacea</taxon>
        <taxon>Branchiopoda</taxon>
        <taxon>Anostraca</taxon>
        <taxon>Artemiidae</taxon>
        <taxon>Artemia</taxon>
    </lineage>
</organism>
<dbReference type="AlphaFoldDB" id="A0AA88LB90"/>
<reference evidence="1" key="1">
    <citation type="submission" date="2023-07" db="EMBL/GenBank/DDBJ databases">
        <title>Chromosome-level genome assembly of Artemia franciscana.</title>
        <authorList>
            <person name="Jo E."/>
        </authorList>
    </citation>
    <scope>NUCLEOTIDE SEQUENCE</scope>
    <source>
        <tissue evidence="1">Whole body</tissue>
    </source>
</reference>
<gene>
    <name evidence="1" type="ORF">QYM36_002407</name>
</gene>
<dbReference type="GO" id="GO:0071897">
    <property type="term" value="P:DNA biosynthetic process"/>
    <property type="evidence" value="ECO:0007669"/>
    <property type="project" value="UniProtKB-ARBA"/>
</dbReference>
<accession>A0AA88LB90</accession>
<dbReference type="EMBL" id="JAVRJZ010000004">
    <property type="protein sequence ID" value="KAK2724047.1"/>
    <property type="molecule type" value="Genomic_DNA"/>
</dbReference>
<evidence type="ECO:0000313" key="1">
    <source>
        <dbReference type="EMBL" id="KAK2724047.1"/>
    </source>
</evidence>
<proteinExistence type="predicted"/>
<name>A0AA88LB90_ARTSF</name>
<evidence type="ECO:0000313" key="2">
    <source>
        <dbReference type="Proteomes" id="UP001187531"/>
    </source>
</evidence>
<dbReference type="SUPFAM" id="SSF56672">
    <property type="entry name" value="DNA/RNA polymerases"/>
    <property type="match status" value="1"/>
</dbReference>
<dbReference type="Gene3D" id="3.10.10.10">
    <property type="entry name" value="HIV Type 1 Reverse Transcriptase, subunit A, domain 1"/>
    <property type="match status" value="1"/>
</dbReference>
<sequence>MVRLLQLPEKASYLTTFSTVYGKYHGKRYPFGLISAQDEFQQRMEHSFESLQGLCIAVDYLLIYGRTQKENDGRLEEVLK</sequence>